<accession>A0ABD5RFD5</accession>
<gene>
    <name evidence="2" type="ORF">ACFPJ5_16570</name>
</gene>
<comment type="caution">
    <text evidence="2">The sequence shown here is derived from an EMBL/GenBank/DDBJ whole genome shotgun (WGS) entry which is preliminary data.</text>
</comment>
<proteinExistence type="predicted"/>
<dbReference type="EMBL" id="JBHSKX010000002">
    <property type="protein sequence ID" value="MFC5368541.1"/>
    <property type="molecule type" value="Genomic_DNA"/>
</dbReference>
<evidence type="ECO:0000313" key="3">
    <source>
        <dbReference type="Proteomes" id="UP001596201"/>
    </source>
</evidence>
<protein>
    <submittedName>
        <fullName evidence="2">Type II toxin-antitoxin system HicB family antitoxin</fullName>
    </submittedName>
</protein>
<evidence type="ECO:0000313" key="2">
    <source>
        <dbReference type="EMBL" id="MFC5368541.1"/>
    </source>
</evidence>
<feature type="compositionally biased region" description="Basic and acidic residues" evidence="1">
    <location>
        <begin position="53"/>
        <end position="68"/>
    </location>
</feature>
<dbReference type="Gene3D" id="3.30.160.250">
    <property type="match status" value="1"/>
</dbReference>
<dbReference type="AlphaFoldDB" id="A0ABD5RFD5"/>
<keyword evidence="3" id="KW-1185">Reference proteome</keyword>
<dbReference type="SUPFAM" id="SSF143100">
    <property type="entry name" value="TTHA1013/TTHA0281-like"/>
    <property type="match status" value="1"/>
</dbReference>
<sequence>MASTSRDADDHTDEIRLWPEDDWWIARHVETSVTTQGESRESALSNLDEAVALHRGEIGREPTDDELRAAGIDPEDNETGTQAPPDVLE</sequence>
<dbReference type="Proteomes" id="UP001596201">
    <property type="component" value="Unassembled WGS sequence"/>
</dbReference>
<dbReference type="InterPro" id="IPR055811">
    <property type="entry name" value="DUF7387"/>
</dbReference>
<dbReference type="InterPro" id="IPR035069">
    <property type="entry name" value="TTHA1013/TTHA0281-like"/>
</dbReference>
<reference evidence="2 3" key="1">
    <citation type="journal article" date="2019" name="Int. J. Syst. Evol. Microbiol.">
        <title>The Global Catalogue of Microorganisms (GCM) 10K type strain sequencing project: providing services to taxonomists for standard genome sequencing and annotation.</title>
        <authorList>
            <consortium name="The Broad Institute Genomics Platform"/>
            <consortium name="The Broad Institute Genome Sequencing Center for Infectious Disease"/>
            <person name="Wu L."/>
            <person name="Ma J."/>
        </authorList>
    </citation>
    <scope>NUCLEOTIDE SEQUENCE [LARGE SCALE GENOMIC DNA]</scope>
    <source>
        <strain evidence="2 3">CGMCC 1.12237</strain>
    </source>
</reference>
<name>A0ABD5RFD5_9EURY</name>
<organism evidence="2 3">
    <name type="scientific">Salinirubrum litoreum</name>
    <dbReference type="NCBI Taxonomy" id="1126234"/>
    <lineage>
        <taxon>Archaea</taxon>
        <taxon>Methanobacteriati</taxon>
        <taxon>Methanobacteriota</taxon>
        <taxon>Stenosarchaea group</taxon>
        <taxon>Halobacteria</taxon>
        <taxon>Halobacteriales</taxon>
        <taxon>Haloferacaceae</taxon>
        <taxon>Salinirubrum</taxon>
    </lineage>
</organism>
<dbReference type="Pfam" id="PF24113">
    <property type="entry name" value="DUF7387"/>
    <property type="match status" value="1"/>
</dbReference>
<dbReference type="RefSeq" id="WP_227230813.1">
    <property type="nucleotide sequence ID" value="NZ_JAJCVJ010000002.1"/>
</dbReference>
<evidence type="ECO:0000256" key="1">
    <source>
        <dbReference type="SAM" id="MobiDB-lite"/>
    </source>
</evidence>
<feature type="region of interest" description="Disordered" evidence="1">
    <location>
        <begin position="53"/>
        <end position="89"/>
    </location>
</feature>